<keyword evidence="3" id="KW-1185">Reference proteome</keyword>
<evidence type="ECO:0000313" key="3">
    <source>
        <dbReference type="Proteomes" id="UP000469724"/>
    </source>
</evidence>
<dbReference type="Proteomes" id="UP000469724">
    <property type="component" value="Unassembled WGS sequence"/>
</dbReference>
<organism evidence="2 3">
    <name type="scientific">Desulfolutivibrio sulfodismutans</name>
    <dbReference type="NCBI Taxonomy" id="63561"/>
    <lineage>
        <taxon>Bacteria</taxon>
        <taxon>Pseudomonadati</taxon>
        <taxon>Thermodesulfobacteriota</taxon>
        <taxon>Desulfovibrionia</taxon>
        <taxon>Desulfovibrionales</taxon>
        <taxon>Desulfovibrionaceae</taxon>
        <taxon>Desulfolutivibrio</taxon>
    </lineage>
</organism>
<dbReference type="InterPro" id="IPR029464">
    <property type="entry name" value="HSDR_N"/>
</dbReference>
<proteinExistence type="predicted"/>
<evidence type="ECO:0000313" key="2">
    <source>
        <dbReference type="EMBL" id="NDY56689.1"/>
    </source>
</evidence>
<comment type="caution">
    <text evidence="2">The sequence shown here is derived from an EMBL/GenBank/DDBJ whole genome shotgun (WGS) entry which is preliminary data.</text>
</comment>
<dbReference type="RefSeq" id="WP_163301740.1">
    <property type="nucleotide sequence ID" value="NZ_JAAGRQ010000025.1"/>
</dbReference>
<gene>
    <name evidence="2" type="ORF">G3N56_08025</name>
</gene>
<sequence>MHEESLNRVIRDYLTGEDVEETSYEEFRQALARLLVEERGYPRDRMCAKAGVCFPMEGKDYTRMVDLAVTDGSGAPLLVVIFCSGEPGSYIRETLAASRLFGDTPAPLALVTDTKEALLLRVADGHILARGGMRTIPHFDELTRLAAASPAPRLSEEAINRERRILFAYSELLSGGCCAGACRPTARR</sequence>
<name>A0A7K3NNB7_9BACT</name>
<feature type="domain" description="Type I restriction enzyme R protein N-terminal" evidence="1">
    <location>
        <begin position="25"/>
        <end position="124"/>
    </location>
</feature>
<reference evidence="2 3" key="1">
    <citation type="submission" date="2020-02" db="EMBL/GenBank/DDBJ databases">
        <title>Comparative genomics of sulfur disproportionating microorganisms.</title>
        <authorList>
            <person name="Ward L.M."/>
            <person name="Bertran E."/>
            <person name="Johnston D.T."/>
        </authorList>
    </citation>
    <scope>NUCLEOTIDE SEQUENCE [LARGE SCALE GENOMIC DNA]</scope>
    <source>
        <strain evidence="2 3">DSM 3696</strain>
    </source>
</reference>
<accession>A0A7K3NNB7</accession>
<evidence type="ECO:0000259" key="1">
    <source>
        <dbReference type="Pfam" id="PF13588"/>
    </source>
</evidence>
<dbReference type="EMBL" id="JAAGRQ010000025">
    <property type="protein sequence ID" value="NDY56689.1"/>
    <property type="molecule type" value="Genomic_DNA"/>
</dbReference>
<protein>
    <submittedName>
        <fullName evidence="2">Type I restriction enzyme HsdR N-terminal domain-containing protein</fullName>
    </submittedName>
</protein>
<dbReference type="AlphaFoldDB" id="A0A7K3NNB7"/>
<dbReference type="Pfam" id="PF13588">
    <property type="entry name" value="HSDR_N_2"/>
    <property type="match status" value="1"/>
</dbReference>